<accession>A0A5B6WNQ8</accession>
<protein>
    <submittedName>
        <fullName evidence="1">Uncharacterized protein</fullName>
    </submittedName>
</protein>
<sequence>MAKNDALIYSQAATLKIWRTKWTLRSLAKRTLEPKEVEVKDELAKGKENQPTIELLAPQMSDFEILNRYNTSEKLTDPSQGSITSVSIKTQATKIRGAIQEILRCS</sequence>
<name>A0A5B6WNQ8_9ROSI</name>
<evidence type="ECO:0000313" key="2">
    <source>
        <dbReference type="Proteomes" id="UP000325315"/>
    </source>
</evidence>
<evidence type="ECO:0000313" key="1">
    <source>
        <dbReference type="EMBL" id="KAA3483491.1"/>
    </source>
</evidence>
<comment type="caution">
    <text evidence="1">The sequence shown here is derived from an EMBL/GenBank/DDBJ whole genome shotgun (WGS) entry which is preliminary data.</text>
</comment>
<gene>
    <name evidence="1" type="ORF">EPI10_005661</name>
</gene>
<keyword evidence="2" id="KW-1185">Reference proteome</keyword>
<dbReference type="Proteomes" id="UP000325315">
    <property type="component" value="Unassembled WGS sequence"/>
</dbReference>
<dbReference type="AlphaFoldDB" id="A0A5B6WNQ8"/>
<reference evidence="1" key="1">
    <citation type="submission" date="2019-08" db="EMBL/GenBank/DDBJ databases">
        <authorList>
            <person name="Liu F."/>
        </authorList>
    </citation>
    <scope>NUCLEOTIDE SEQUENCE [LARGE SCALE GENOMIC DNA]</scope>
    <source>
        <strain evidence="1">PA1801</strain>
        <tissue evidence="1">Leaf</tissue>
    </source>
</reference>
<organism evidence="1 2">
    <name type="scientific">Gossypium australe</name>
    <dbReference type="NCBI Taxonomy" id="47621"/>
    <lineage>
        <taxon>Eukaryota</taxon>
        <taxon>Viridiplantae</taxon>
        <taxon>Streptophyta</taxon>
        <taxon>Embryophyta</taxon>
        <taxon>Tracheophyta</taxon>
        <taxon>Spermatophyta</taxon>
        <taxon>Magnoliopsida</taxon>
        <taxon>eudicotyledons</taxon>
        <taxon>Gunneridae</taxon>
        <taxon>Pentapetalae</taxon>
        <taxon>rosids</taxon>
        <taxon>malvids</taxon>
        <taxon>Malvales</taxon>
        <taxon>Malvaceae</taxon>
        <taxon>Malvoideae</taxon>
        <taxon>Gossypium</taxon>
    </lineage>
</organism>
<proteinExistence type="predicted"/>
<dbReference type="EMBL" id="SMMG02000002">
    <property type="protein sequence ID" value="KAA3483491.1"/>
    <property type="molecule type" value="Genomic_DNA"/>
</dbReference>